<dbReference type="InterPro" id="IPR012337">
    <property type="entry name" value="RNaseH-like_sf"/>
</dbReference>
<dbReference type="InterPro" id="IPR001584">
    <property type="entry name" value="Integrase_cat-core"/>
</dbReference>
<dbReference type="PROSITE" id="PS50994">
    <property type="entry name" value="INTEGRASE"/>
    <property type="match status" value="1"/>
</dbReference>
<dbReference type="AlphaFoldDB" id="T2MAH4"/>
<gene>
    <name evidence="2" type="primary">KRBA2</name>
</gene>
<dbReference type="SUPFAM" id="SSF53098">
    <property type="entry name" value="Ribonuclease H-like"/>
    <property type="match status" value="1"/>
</dbReference>
<accession>T2MAH4</accession>
<dbReference type="GO" id="GO:0015074">
    <property type="term" value="P:DNA integration"/>
    <property type="evidence" value="ECO:0007669"/>
    <property type="project" value="InterPro"/>
</dbReference>
<protein>
    <submittedName>
        <fullName evidence="2">KRAB-A domain-containing protein 2</fullName>
    </submittedName>
</protein>
<dbReference type="EMBL" id="HAAD01003061">
    <property type="protein sequence ID" value="CDG69293.1"/>
    <property type="molecule type" value="mRNA"/>
</dbReference>
<reference evidence="2" key="1">
    <citation type="journal article" date="2013" name="Genome Biol. Evol.">
        <title>Punctuated emergences of genetic and phenotypic innovations in eumetazoan, bilaterian, euteleostome, and hominidae ancestors.</title>
        <authorList>
            <person name="Wenger Y."/>
            <person name="Galliot B."/>
        </authorList>
    </citation>
    <scope>NUCLEOTIDE SEQUENCE</scope>
    <source>
        <tissue evidence="2">Whole animals</tissue>
    </source>
</reference>
<dbReference type="Gene3D" id="3.30.420.10">
    <property type="entry name" value="Ribonuclease H-like superfamily/Ribonuclease H"/>
    <property type="match status" value="1"/>
</dbReference>
<feature type="non-terminal residue" evidence="2">
    <location>
        <position position="1"/>
    </location>
</feature>
<feature type="domain" description="Integrase catalytic" evidence="1">
    <location>
        <begin position="199"/>
        <end position="375"/>
    </location>
</feature>
<dbReference type="InterPro" id="IPR036397">
    <property type="entry name" value="RNaseH_sf"/>
</dbReference>
<organism evidence="2">
    <name type="scientific">Hydra vulgaris</name>
    <name type="common">Hydra</name>
    <name type="synonym">Hydra attenuata</name>
    <dbReference type="NCBI Taxonomy" id="6087"/>
    <lineage>
        <taxon>Eukaryota</taxon>
        <taxon>Metazoa</taxon>
        <taxon>Cnidaria</taxon>
        <taxon>Hydrozoa</taxon>
        <taxon>Hydroidolina</taxon>
        <taxon>Anthoathecata</taxon>
        <taxon>Aplanulata</taxon>
        <taxon>Hydridae</taxon>
        <taxon>Hydra</taxon>
    </lineage>
</organism>
<evidence type="ECO:0000259" key="1">
    <source>
        <dbReference type="PROSITE" id="PS50994"/>
    </source>
</evidence>
<dbReference type="OrthoDB" id="2499658at2759"/>
<name>T2MAH4_HYDVU</name>
<sequence>FFGPIMEKFDKSPSGNESESIAEETKTSVNKEEFNNWLINKITRQSTMISRSYGEKIIDYLRILRENGSEDATIRAKYTSSFRFQVKKRKFQLVNVVGLGDILCLPVKDKSSASHAMLGQNRQLIFKEDMFDVIEAAHKNGSKHRGYKGTFVKLSATYCSIPRDVVRKYVSLCKFCQKEHACYIPTSIKNHAKTQSKDKSNLPPKKKEFEMQFMTRCQIDILDMQSTPDTEGNFYFIGHFTDHHTKYNVLFPLKTSDAAYVARKLCRYVLGHFGLPQIMHSNMGRKYVDELITWILQFWSTDAQIINGNPRTKRLASILQQRQRTIMILIETIQSKQIGCPNWSLWLPGIQYTLNTNQFEPNNIAAYENVFKQHPKVYSYSLSCKDIPREEDMLEDEDEEHSERSLNEVLAVSVSDFMQDGSSLLLTQINDTNTNKTREDESNSISSPNILTAATLDDVGLSLNEQYTIIGTTLSVDGQTIQVPYVGISAASLSKSVMDAQKFHSQQQDFRHLNELEMQDVTESTEGKETELIIATKNEMRLSCLEMGVDVLASDDLTRIVT</sequence>
<evidence type="ECO:0000313" key="2">
    <source>
        <dbReference type="EMBL" id="CDG69293.1"/>
    </source>
</evidence>
<dbReference type="GO" id="GO:0003676">
    <property type="term" value="F:nucleic acid binding"/>
    <property type="evidence" value="ECO:0007669"/>
    <property type="project" value="InterPro"/>
</dbReference>
<proteinExistence type="evidence at transcript level"/>